<dbReference type="RefSeq" id="WP_377929832.1">
    <property type="nucleotide sequence ID" value="NZ_JBHUEM010000046.1"/>
</dbReference>
<evidence type="ECO:0000313" key="1">
    <source>
        <dbReference type="EMBL" id="MFD1738618.1"/>
    </source>
</evidence>
<keyword evidence="2" id="KW-1185">Reference proteome</keyword>
<name>A0ABW4LU75_9BACI</name>
<protein>
    <recommendedName>
        <fullName evidence="3">Lipoprotein</fullName>
    </recommendedName>
</protein>
<comment type="caution">
    <text evidence="1">The sequence shown here is derived from an EMBL/GenBank/DDBJ whole genome shotgun (WGS) entry which is preliminary data.</text>
</comment>
<dbReference type="Proteomes" id="UP001597214">
    <property type="component" value="Unassembled WGS sequence"/>
</dbReference>
<evidence type="ECO:0000313" key="2">
    <source>
        <dbReference type="Proteomes" id="UP001597214"/>
    </source>
</evidence>
<dbReference type="EMBL" id="JBHUEM010000046">
    <property type="protein sequence ID" value="MFD1738618.1"/>
    <property type="molecule type" value="Genomic_DNA"/>
</dbReference>
<gene>
    <name evidence="1" type="ORF">ACFSCX_19020</name>
</gene>
<organism evidence="1 2">
    <name type="scientific">Bacillus salitolerans</name>
    <dbReference type="NCBI Taxonomy" id="1437434"/>
    <lineage>
        <taxon>Bacteria</taxon>
        <taxon>Bacillati</taxon>
        <taxon>Bacillota</taxon>
        <taxon>Bacilli</taxon>
        <taxon>Bacillales</taxon>
        <taxon>Bacillaceae</taxon>
        <taxon>Bacillus</taxon>
    </lineage>
</organism>
<accession>A0ABW4LU75</accession>
<dbReference type="PROSITE" id="PS51257">
    <property type="entry name" value="PROKAR_LIPOPROTEIN"/>
    <property type="match status" value="1"/>
</dbReference>
<proteinExistence type="predicted"/>
<sequence>MNKIIVVILSVLLTMGCTQNKLPINHDISFDNFEASEINLVNNSTLFIGKKAFKRENIIGGDKIKFSGSTKPEDDKINVLMIDIRDSKDLYNVNKKDFELILGIENKADDIYFSYLFIRNEIEYQGGYTIDVDEDAYDKNTDVVLVNQRAVLDAIASIIVDIDQKLTEDLYKP</sequence>
<evidence type="ECO:0008006" key="3">
    <source>
        <dbReference type="Google" id="ProtNLM"/>
    </source>
</evidence>
<reference evidence="2" key="1">
    <citation type="journal article" date="2019" name="Int. J. Syst. Evol. Microbiol.">
        <title>The Global Catalogue of Microorganisms (GCM) 10K type strain sequencing project: providing services to taxonomists for standard genome sequencing and annotation.</title>
        <authorList>
            <consortium name="The Broad Institute Genomics Platform"/>
            <consortium name="The Broad Institute Genome Sequencing Center for Infectious Disease"/>
            <person name="Wu L."/>
            <person name="Ma J."/>
        </authorList>
    </citation>
    <scope>NUCLEOTIDE SEQUENCE [LARGE SCALE GENOMIC DNA]</scope>
    <source>
        <strain evidence="2">CCUG 49339</strain>
    </source>
</reference>